<dbReference type="PROSITE" id="PS50093">
    <property type="entry name" value="PKD"/>
    <property type="match status" value="1"/>
</dbReference>
<sequence>MTTKNNKAFLSVLMGVIITSILTSCDFTFELPEEGSIPDQTPPTASFSATQNDTDFLQYDFSNLSNSATTYLWDFGDGNTSTDLDPSNTYPAEGTYTVKLTASDNLGVTDTYEAVIEVIEPEAPPAIIPNILEAGFEDNSLPDGTGDGRDSWRNDFGGVIQITSSPVHEGSQASKFPSAGDRIAYQEMEVSPNTDYILTYYYTLKTDNPGALTVTVLGGGISDLSEVAGATLAAFEGTDQTDADAYVRVELPFNSGANSTMAILITNQGVEARADALSIDLAQ</sequence>
<dbReference type="InterPro" id="IPR035986">
    <property type="entry name" value="PKD_dom_sf"/>
</dbReference>
<reference evidence="3" key="1">
    <citation type="submission" date="2016-10" db="EMBL/GenBank/DDBJ databases">
        <authorList>
            <person name="Varghese N."/>
            <person name="Submissions S."/>
        </authorList>
    </citation>
    <scope>NUCLEOTIDE SEQUENCE [LARGE SCALE GENOMIC DNA]</scope>
    <source>
        <strain evidence="3">CGMCC 1.12402</strain>
    </source>
</reference>
<dbReference type="GeneID" id="99984970"/>
<dbReference type="SMART" id="SM00089">
    <property type="entry name" value="PKD"/>
    <property type="match status" value="1"/>
</dbReference>
<evidence type="ECO:0000313" key="2">
    <source>
        <dbReference type="EMBL" id="SEV85122.1"/>
    </source>
</evidence>
<dbReference type="Gene3D" id="2.60.120.260">
    <property type="entry name" value="Galactose-binding domain-like"/>
    <property type="match status" value="1"/>
</dbReference>
<dbReference type="AlphaFoldDB" id="A0A1I0M9Y2"/>
<dbReference type="Gene3D" id="2.60.40.10">
    <property type="entry name" value="Immunoglobulins"/>
    <property type="match status" value="1"/>
</dbReference>
<dbReference type="PROSITE" id="PS51257">
    <property type="entry name" value="PROKAR_LIPOPROTEIN"/>
    <property type="match status" value="1"/>
</dbReference>
<keyword evidence="3" id="KW-1185">Reference proteome</keyword>
<feature type="domain" description="PKD" evidence="1">
    <location>
        <begin position="65"/>
        <end position="118"/>
    </location>
</feature>
<protein>
    <submittedName>
        <fullName evidence="2">PKD domain-containing protein</fullName>
    </submittedName>
</protein>
<dbReference type="SUPFAM" id="SSF49299">
    <property type="entry name" value="PKD domain"/>
    <property type="match status" value="1"/>
</dbReference>
<dbReference type="OrthoDB" id="1488789at2"/>
<evidence type="ECO:0000313" key="3">
    <source>
        <dbReference type="Proteomes" id="UP000199437"/>
    </source>
</evidence>
<gene>
    <name evidence="2" type="ORF">SAMN05216290_0206</name>
</gene>
<dbReference type="RefSeq" id="WP_090256534.1">
    <property type="nucleotide sequence ID" value="NZ_FOIR01000001.1"/>
</dbReference>
<dbReference type="STRING" id="1267423.SAMN05216290_0206"/>
<dbReference type="InterPro" id="IPR013783">
    <property type="entry name" value="Ig-like_fold"/>
</dbReference>
<dbReference type="InterPro" id="IPR000601">
    <property type="entry name" value="PKD_dom"/>
</dbReference>
<dbReference type="CDD" id="cd00146">
    <property type="entry name" value="PKD"/>
    <property type="match status" value="1"/>
</dbReference>
<evidence type="ECO:0000259" key="1">
    <source>
        <dbReference type="PROSITE" id="PS50093"/>
    </source>
</evidence>
<proteinExistence type="predicted"/>
<dbReference type="EMBL" id="FOIR01000001">
    <property type="protein sequence ID" value="SEV85122.1"/>
    <property type="molecule type" value="Genomic_DNA"/>
</dbReference>
<dbReference type="Proteomes" id="UP000199437">
    <property type="component" value="Unassembled WGS sequence"/>
</dbReference>
<dbReference type="InterPro" id="IPR022409">
    <property type="entry name" value="PKD/Chitinase_dom"/>
</dbReference>
<dbReference type="Pfam" id="PF18911">
    <property type="entry name" value="PKD_4"/>
    <property type="match status" value="1"/>
</dbReference>
<organism evidence="2 3">
    <name type="scientific">Roseivirga pacifica</name>
    <dbReference type="NCBI Taxonomy" id="1267423"/>
    <lineage>
        <taxon>Bacteria</taxon>
        <taxon>Pseudomonadati</taxon>
        <taxon>Bacteroidota</taxon>
        <taxon>Cytophagia</taxon>
        <taxon>Cytophagales</taxon>
        <taxon>Roseivirgaceae</taxon>
        <taxon>Roseivirga</taxon>
    </lineage>
</organism>
<name>A0A1I0M9Y2_9BACT</name>
<accession>A0A1I0M9Y2</accession>